<comment type="caution">
    <text evidence="11">The sequence shown here is derived from an EMBL/GenBank/DDBJ whole genome shotgun (WGS) entry which is preliminary data.</text>
</comment>
<comment type="subcellular location">
    <subcellularLocation>
        <location evidence="8">Cytoplasm</location>
    </subcellularLocation>
</comment>
<keyword evidence="3 8" id="KW-0489">Methyltransferase</keyword>
<dbReference type="Pfam" id="PF02870">
    <property type="entry name" value="Methyltransf_1N"/>
    <property type="match status" value="1"/>
</dbReference>
<dbReference type="PANTHER" id="PTHR10815">
    <property type="entry name" value="METHYLATED-DNA--PROTEIN-CYSTEINE METHYLTRANSFERASE"/>
    <property type="match status" value="1"/>
</dbReference>
<dbReference type="PANTHER" id="PTHR10815:SF5">
    <property type="entry name" value="METHYLATED-DNA--PROTEIN-CYSTEINE METHYLTRANSFERASE"/>
    <property type="match status" value="1"/>
</dbReference>
<dbReference type="CDD" id="cd06445">
    <property type="entry name" value="ATase"/>
    <property type="match status" value="1"/>
</dbReference>
<evidence type="ECO:0000259" key="9">
    <source>
        <dbReference type="Pfam" id="PF01035"/>
    </source>
</evidence>
<comment type="miscellaneous">
    <text evidence="8">This enzyme catalyzes only one turnover and therefore is not strictly catalytic. According to one definition, an enzyme is a biocatalyst that acts repeatedly and over many reaction cycles.</text>
</comment>
<dbReference type="InterPro" id="IPR001497">
    <property type="entry name" value="MethylDNA_cys_MeTrfase_AS"/>
</dbReference>
<keyword evidence="5 8" id="KW-0227">DNA damage</keyword>
<evidence type="ECO:0000313" key="11">
    <source>
        <dbReference type="EMBL" id="MDQ0159881.1"/>
    </source>
</evidence>
<reference evidence="11 12" key="1">
    <citation type="submission" date="2023-07" db="EMBL/GenBank/DDBJ databases">
        <title>Genomic Encyclopedia of Type Strains, Phase IV (KMG-IV): sequencing the most valuable type-strain genomes for metagenomic binning, comparative biology and taxonomic classification.</title>
        <authorList>
            <person name="Goeker M."/>
        </authorList>
    </citation>
    <scope>NUCLEOTIDE SEQUENCE [LARGE SCALE GENOMIC DNA]</scope>
    <source>
        <strain evidence="11 12">DSM 16460</strain>
    </source>
</reference>
<dbReference type="RefSeq" id="WP_306976699.1">
    <property type="nucleotide sequence ID" value="NZ_JAUSTQ010000007.1"/>
</dbReference>
<evidence type="ECO:0000256" key="7">
    <source>
        <dbReference type="ARBA" id="ARBA00049348"/>
    </source>
</evidence>
<dbReference type="InterPro" id="IPR023546">
    <property type="entry name" value="MGMT"/>
</dbReference>
<dbReference type="SUPFAM" id="SSF53155">
    <property type="entry name" value="Methylated DNA-protein cysteine methyltransferase domain"/>
    <property type="match status" value="1"/>
</dbReference>
<evidence type="ECO:0000259" key="10">
    <source>
        <dbReference type="Pfam" id="PF02870"/>
    </source>
</evidence>
<evidence type="ECO:0000256" key="4">
    <source>
        <dbReference type="ARBA" id="ARBA00022679"/>
    </source>
</evidence>
<evidence type="ECO:0000313" key="12">
    <source>
        <dbReference type="Proteomes" id="UP001224359"/>
    </source>
</evidence>
<feature type="active site" description="Nucleophile; methyl group acceptor" evidence="8">
    <location>
        <position position="138"/>
    </location>
</feature>
<dbReference type="GO" id="GO:0032259">
    <property type="term" value="P:methylation"/>
    <property type="evidence" value="ECO:0007669"/>
    <property type="project" value="UniProtKB-KW"/>
</dbReference>
<feature type="domain" description="Methylated-DNA-[protein]-cysteine S-methyltransferase DNA binding" evidence="9">
    <location>
        <begin position="88"/>
        <end position="166"/>
    </location>
</feature>
<dbReference type="Gene3D" id="1.10.10.10">
    <property type="entry name" value="Winged helix-like DNA-binding domain superfamily/Winged helix DNA-binding domain"/>
    <property type="match status" value="1"/>
</dbReference>
<dbReference type="PROSITE" id="PS00374">
    <property type="entry name" value="MGMT"/>
    <property type="match status" value="1"/>
</dbReference>
<evidence type="ECO:0000256" key="5">
    <source>
        <dbReference type="ARBA" id="ARBA00022763"/>
    </source>
</evidence>
<protein>
    <recommendedName>
        <fullName evidence="8">Methylated-DNA--protein-cysteine methyltransferase</fullName>
        <ecNumber evidence="8">2.1.1.63</ecNumber>
    </recommendedName>
    <alternativeName>
        <fullName evidence="8">6-O-methylguanine-DNA methyltransferase</fullName>
        <shortName evidence="8">MGMT</shortName>
    </alternativeName>
    <alternativeName>
        <fullName evidence="8">O-6-methylguanine-DNA-alkyltransferase</fullName>
    </alternativeName>
</protein>
<dbReference type="NCBIfam" id="TIGR00589">
    <property type="entry name" value="ogt"/>
    <property type="match status" value="1"/>
</dbReference>
<comment type="similarity">
    <text evidence="8">Belongs to the MGMT family.</text>
</comment>
<dbReference type="EC" id="2.1.1.63" evidence="8"/>
<evidence type="ECO:0000256" key="1">
    <source>
        <dbReference type="ARBA" id="ARBA00001286"/>
    </source>
</evidence>
<dbReference type="EMBL" id="JAUSTQ010000007">
    <property type="protein sequence ID" value="MDQ0159881.1"/>
    <property type="molecule type" value="Genomic_DNA"/>
</dbReference>
<comment type="catalytic activity">
    <reaction evidence="1 8">
        <text>a 4-O-methyl-thymidine in DNA + L-cysteinyl-[protein] = a thymidine in DNA + S-methyl-L-cysteinyl-[protein]</text>
        <dbReference type="Rhea" id="RHEA:53428"/>
        <dbReference type="Rhea" id="RHEA-COMP:10131"/>
        <dbReference type="Rhea" id="RHEA-COMP:10132"/>
        <dbReference type="Rhea" id="RHEA-COMP:13555"/>
        <dbReference type="Rhea" id="RHEA-COMP:13556"/>
        <dbReference type="ChEBI" id="CHEBI:29950"/>
        <dbReference type="ChEBI" id="CHEBI:82612"/>
        <dbReference type="ChEBI" id="CHEBI:137386"/>
        <dbReference type="ChEBI" id="CHEBI:137387"/>
        <dbReference type="EC" id="2.1.1.63"/>
    </reaction>
</comment>
<dbReference type="InterPro" id="IPR036388">
    <property type="entry name" value="WH-like_DNA-bd_sf"/>
</dbReference>
<organism evidence="11 12">
    <name type="scientific">Alkalibacillus salilacus</name>
    <dbReference type="NCBI Taxonomy" id="284582"/>
    <lineage>
        <taxon>Bacteria</taxon>
        <taxon>Bacillati</taxon>
        <taxon>Bacillota</taxon>
        <taxon>Bacilli</taxon>
        <taxon>Bacillales</taxon>
        <taxon>Bacillaceae</taxon>
        <taxon>Alkalibacillus</taxon>
    </lineage>
</organism>
<gene>
    <name evidence="11" type="ORF">J2S77_001868</name>
</gene>
<evidence type="ECO:0000256" key="3">
    <source>
        <dbReference type="ARBA" id="ARBA00022603"/>
    </source>
</evidence>
<dbReference type="SUPFAM" id="SSF46767">
    <property type="entry name" value="Methylated DNA-protein cysteine methyltransferase, C-terminal domain"/>
    <property type="match status" value="1"/>
</dbReference>
<keyword evidence="4 8" id="KW-0808">Transferase</keyword>
<dbReference type="GO" id="GO:0008168">
    <property type="term" value="F:methyltransferase activity"/>
    <property type="evidence" value="ECO:0007669"/>
    <property type="project" value="UniProtKB-KW"/>
</dbReference>
<accession>A0ABT9VFZ9</accession>
<evidence type="ECO:0000256" key="2">
    <source>
        <dbReference type="ARBA" id="ARBA00022490"/>
    </source>
</evidence>
<dbReference type="Proteomes" id="UP001224359">
    <property type="component" value="Unassembled WGS sequence"/>
</dbReference>
<feature type="domain" description="Methylguanine DNA methyltransferase ribonuclease-like" evidence="10">
    <location>
        <begin position="3"/>
        <end position="82"/>
    </location>
</feature>
<evidence type="ECO:0000256" key="8">
    <source>
        <dbReference type="HAMAP-Rule" id="MF_00772"/>
    </source>
</evidence>
<evidence type="ECO:0000256" key="6">
    <source>
        <dbReference type="ARBA" id="ARBA00023204"/>
    </source>
</evidence>
<dbReference type="InterPro" id="IPR014048">
    <property type="entry name" value="MethylDNA_cys_MeTrfase_DNA-bd"/>
</dbReference>
<keyword evidence="2 8" id="KW-0963">Cytoplasm</keyword>
<dbReference type="HAMAP" id="MF_00772">
    <property type="entry name" value="OGT"/>
    <property type="match status" value="1"/>
</dbReference>
<dbReference type="InterPro" id="IPR036631">
    <property type="entry name" value="MGMT_N_sf"/>
</dbReference>
<keyword evidence="6 8" id="KW-0234">DNA repair</keyword>
<comment type="function">
    <text evidence="8">Involved in the cellular defense against the biological effects of O6-methylguanine (O6-MeG) and O4-methylthymine (O4-MeT) in DNA. Repairs the methylated nucleobase in DNA by stoichiometrically transferring the methyl group to a cysteine residue in the enzyme. This is a suicide reaction: the enzyme is irreversibly inactivated.</text>
</comment>
<name>A0ABT9VFZ9_9BACI</name>
<proteinExistence type="inferred from homology"/>
<keyword evidence="12" id="KW-1185">Reference proteome</keyword>
<dbReference type="Pfam" id="PF01035">
    <property type="entry name" value="DNA_binding_1"/>
    <property type="match status" value="1"/>
</dbReference>
<comment type="catalytic activity">
    <reaction evidence="7 8">
        <text>a 6-O-methyl-2'-deoxyguanosine in DNA + L-cysteinyl-[protein] = S-methyl-L-cysteinyl-[protein] + a 2'-deoxyguanosine in DNA</text>
        <dbReference type="Rhea" id="RHEA:24000"/>
        <dbReference type="Rhea" id="RHEA-COMP:10131"/>
        <dbReference type="Rhea" id="RHEA-COMP:10132"/>
        <dbReference type="Rhea" id="RHEA-COMP:11367"/>
        <dbReference type="Rhea" id="RHEA-COMP:11368"/>
        <dbReference type="ChEBI" id="CHEBI:29950"/>
        <dbReference type="ChEBI" id="CHEBI:82612"/>
        <dbReference type="ChEBI" id="CHEBI:85445"/>
        <dbReference type="ChEBI" id="CHEBI:85448"/>
        <dbReference type="EC" id="2.1.1.63"/>
    </reaction>
</comment>
<dbReference type="InterPro" id="IPR036217">
    <property type="entry name" value="MethylDNA_cys_MeTrfase_DNAb"/>
</dbReference>
<dbReference type="InterPro" id="IPR008332">
    <property type="entry name" value="MethylG_MeTrfase_N"/>
</dbReference>
<sequence>MTIYVTEYQSPVGPLFIGGTEDKLYWVKFGTESDLRERFDRWLQQYFGDETFVSNPDIFSDVTEKLDQYFQGNLTDFEFNFSFYGTTFQKEVWQALLTIPYGETWSYLDIAQAIGRPKAVRAVGGAVNRNPFTVVVPCHRVIGKDGSLVGYGGGLDKKKTLLSIEKDSASPSLDNML</sequence>
<dbReference type="Gene3D" id="3.30.160.70">
    <property type="entry name" value="Methylated DNA-protein cysteine methyltransferase domain"/>
    <property type="match status" value="1"/>
</dbReference>